<name>A0ABR3QH19_9TREE</name>
<dbReference type="EMBL" id="JBBXJM010000001">
    <property type="protein sequence ID" value="KAL1413718.1"/>
    <property type="molecule type" value="Genomic_DNA"/>
</dbReference>
<gene>
    <name evidence="2" type="ORF">Q8F55_001500</name>
</gene>
<protein>
    <recommendedName>
        <fullName evidence="4">Extracellular membrane protein CFEM domain-containing protein</fullName>
    </recommendedName>
</protein>
<feature type="region of interest" description="Disordered" evidence="1">
    <location>
        <begin position="1"/>
        <end position="43"/>
    </location>
</feature>
<proteinExistence type="predicted"/>
<comment type="caution">
    <text evidence="2">The sequence shown here is derived from an EMBL/GenBank/DDBJ whole genome shotgun (WGS) entry which is preliminary data.</text>
</comment>
<feature type="compositionally biased region" description="Polar residues" evidence="1">
    <location>
        <begin position="1"/>
        <end position="12"/>
    </location>
</feature>
<keyword evidence="3" id="KW-1185">Reference proteome</keyword>
<reference evidence="2 3" key="1">
    <citation type="submission" date="2023-08" db="EMBL/GenBank/DDBJ databases">
        <title>Annotated Genome Sequence of Vanrija albida AlHP1.</title>
        <authorList>
            <person name="Herzog R."/>
        </authorList>
    </citation>
    <scope>NUCLEOTIDE SEQUENCE [LARGE SCALE GENOMIC DNA]</scope>
    <source>
        <strain evidence="2 3">AlHP1</strain>
    </source>
</reference>
<dbReference type="RefSeq" id="XP_069213662.1">
    <property type="nucleotide sequence ID" value="XM_069350118.1"/>
</dbReference>
<dbReference type="Proteomes" id="UP001565368">
    <property type="component" value="Unassembled WGS sequence"/>
</dbReference>
<feature type="compositionally biased region" description="Low complexity" evidence="1">
    <location>
        <begin position="13"/>
        <end position="33"/>
    </location>
</feature>
<evidence type="ECO:0000313" key="2">
    <source>
        <dbReference type="EMBL" id="KAL1413718.1"/>
    </source>
</evidence>
<evidence type="ECO:0008006" key="4">
    <source>
        <dbReference type="Google" id="ProtNLM"/>
    </source>
</evidence>
<accession>A0ABR3QH19</accession>
<organism evidence="2 3">
    <name type="scientific">Vanrija albida</name>
    <dbReference type="NCBI Taxonomy" id="181172"/>
    <lineage>
        <taxon>Eukaryota</taxon>
        <taxon>Fungi</taxon>
        <taxon>Dikarya</taxon>
        <taxon>Basidiomycota</taxon>
        <taxon>Agaricomycotina</taxon>
        <taxon>Tremellomycetes</taxon>
        <taxon>Trichosporonales</taxon>
        <taxon>Trichosporonaceae</taxon>
        <taxon>Vanrija</taxon>
    </lineage>
</organism>
<evidence type="ECO:0000256" key="1">
    <source>
        <dbReference type="SAM" id="MobiDB-lite"/>
    </source>
</evidence>
<evidence type="ECO:0000313" key="3">
    <source>
        <dbReference type="Proteomes" id="UP001565368"/>
    </source>
</evidence>
<dbReference type="GeneID" id="95982543"/>
<sequence length="154" mass="16007">MSSSATPSNMTSPANVTTSPANATTSPANPTPSDNGSPSTFQYPNWKDPLHDWQVVCSAGLYNVTDLCCAAQNGSVWADNSTSFGSTGQHNCMFNTTGETAASSAINTFNFCVRNAPGNTRGTICDTKKPGSAKRMAMATAWLVWVAAGCALAL</sequence>
<feature type="compositionally biased region" description="Polar residues" evidence="1">
    <location>
        <begin position="34"/>
        <end position="43"/>
    </location>
</feature>